<evidence type="ECO:0000313" key="2">
    <source>
        <dbReference type="EMBL" id="SVD68957.1"/>
    </source>
</evidence>
<keyword evidence="1" id="KW-0472">Membrane</keyword>
<evidence type="ECO:0000256" key="1">
    <source>
        <dbReference type="SAM" id="Phobius"/>
    </source>
</evidence>
<proteinExistence type="predicted"/>
<dbReference type="EMBL" id="UINC01166805">
    <property type="protein sequence ID" value="SVD68957.1"/>
    <property type="molecule type" value="Genomic_DNA"/>
</dbReference>
<name>A0A382XCP3_9ZZZZ</name>
<sequence length="40" mass="4118">MAAYLPIAMFALAATVFAVIGLVAGSLIRPAGRDLEGKLE</sequence>
<keyword evidence="1" id="KW-0812">Transmembrane</keyword>
<protein>
    <submittedName>
        <fullName evidence="2">Uncharacterized protein</fullName>
    </submittedName>
</protein>
<feature type="non-terminal residue" evidence="2">
    <location>
        <position position="40"/>
    </location>
</feature>
<feature type="transmembrane region" description="Helical" evidence="1">
    <location>
        <begin position="6"/>
        <end position="28"/>
    </location>
</feature>
<reference evidence="2" key="1">
    <citation type="submission" date="2018-05" db="EMBL/GenBank/DDBJ databases">
        <authorList>
            <person name="Lanie J.A."/>
            <person name="Ng W.-L."/>
            <person name="Kazmierczak K.M."/>
            <person name="Andrzejewski T.M."/>
            <person name="Davidsen T.M."/>
            <person name="Wayne K.J."/>
            <person name="Tettelin H."/>
            <person name="Glass J.I."/>
            <person name="Rusch D."/>
            <person name="Podicherti R."/>
            <person name="Tsui H.-C.T."/>
            <person name="Winkler M.E."/>
        </authorList>
    </citation>
    <scope>NUCLEOTIDE SEQUENCE</scope>
</reference>
<dbReference type="AlphaFoldDB" id="A0A382XCP3"/>
<organism evidence="2">
    <name type="scientific">marine metagenome</name>
    <dbReference type="NCBI Taxonomy" id="408172"/>
    <lineage>
        <taxon>unclassified sequences</taxon>
        <taxon>metagenomes</taxon>
        <taxon>ecological metagenomes</taxon>
    </lineage>
</organism>
<keyword evidence="1" id="KW-1133">Transmembrane helix</keyword>
<accession>A0A382XCP3</accession>
<gene>
    <name evidence="2" type="ORF">METZ01_LOCUS421811</name>
</gene>